<dbReference type="SUPFAM" id="SSF54236">
    <property type="entry name" value="Ubiquitin-like"/>
    <property type="match status" value="1"/>
</dbReference>
<comment type="caution">
    <text evidence="2">The sequence shown here is derived from an EMBL/GenBank/DDBJ whole genome shotgun (WGS) entry which is preliminary data.</text>
</comment>
<dbReference type="Pfam" id="PF00240">
    <property type="entry name" value="ubiquitin"/>
    <property type="match status" value="1"/>
</dbReference>
<gene>
    <name evidence="2" type="ORF">TI39_contig262g00007</name>
</gene>
<feature type="domain" description="Ubiquitin-like" evidence="1">
    <location>
        <begin position="1"/>
        <end position="88"/>
    </location>
</feature>
<dbReference type="PANTHER" id="PTHR10666">
    <property type="entry name" value="UBIQUITIN"/>
    <property type="match status" value="1"/>
</dbReference>
<keyword evidence="3" id="KW-1185">Reference proteome</keyword>
<evidence type="ECO:0000313" key="2">
    <source>
        <dbReference type="EMBL" id="KJY02081.1"/>
    </source>
</evidence>
<dbReference type="InterPro" id="IPR000626">
    <property type="entry name" value="Ubiquitin-like_dom"/>
</dbReference>
<proteinExistence type="predicted"/>
<dbReference type="AlphaFoldDB" id="A0A0F4H0S3"/>
<dbReference type="EMBL" id="LAFY01000254">
    <property type="protein sequence ID" value="KJY02081.1"/>
    <property type="molecule type" value="Genomic_DNA"/>
</dbReference>
<dbReference type="InterPro" id="IPR050158">
    <property type="entry name" value="Ubiquitin_ubiquitin-like"/>
</dbReference>
<sequence>MQIVVKTKIGKTITLDVQSYTTAGEIKQMIQEREYAKEGEGCDNGGGSLAGTIRLIFARKHMENGRTLSDYNAQKESTLHVVMKLKGS</sequence>
<dbReference type="PROSITE" id="PS50053">
    <property type="entry name" value="UBIQUITIN_2"/>
    <property type="match status" value="1"/>
</dbReference>
<dbReference type="Proteomes" id="UP000033647">
    <property type="component" value="Unassembled WGS sequence"/>
</dbReference>
<protein>
    <submittedName>
        <fullName evidence="2">Polyubiquitin like protein</fullName>
    </submittedName>
</protein>
<dbReference type="SMART" id="SM00213">
    <property type="entry name" value="UBQ"/>
    <property type="match status" value="1"/>
</dbReference>
<name>A0A0F4H0S3_9PEZI</name>
<dbReference type="Gene3D" id="3.10.20.90">
    <property type="entry name" value="Phosphatidylinositol 3-kinase Catalytic Subunit, Chain A, domain 1"/>
    <property type="match status" value="1"/>
</dbReference>
<accession>A0A0F4H0S3</accession>
<dbReference type="OrthoDB" id="428577at2759"/>
<organism evidence="2 3">
    <name type="scientific">Zymoseptoria brevis</name>
    <dbReference type="NCBI Taxonomy" id="1047168"/>
    <lineage>
        <taxon>Eukaryota</taxon>
        <taxon>Fungi</taxon>
        <taxon>Dikarya</taxon>
        <taxon>Ascomycota</taxon>
        <taxon>Pezizomycotina</taxon>
        <taxon>Dothideomycetes</taxon>
        <taxon>Dothideomycetidae</taxon>
        <taxon>Mycosphaerellales</taxon>
        <taxon>Mycosphaerellaceae</taxon>
        <taxon>Zymoseptoria</taxon>
    </lineage>
</organism>
<evidence type="ECO:0000313" key="3">
    <source>
        <dbReference type="Proteomes" id="UP000033647"/>
    </source>
</evidence>
<evidence type="ECO:0000259" key="1">
    <source>
        <dbReference type="PROSITE" id="PS50053"/>
    </source>
</evidence>
<reference evidence="2 3" key="1">
    <citation type="submission" date="2015-03" db="EMBL/GenBank/DDBJ databases">
        <title>RNA-seq based gene annotation and comparative genomics of four Zymoseptoria species reveal species-specific pathogenicity related genes and transposable element activity.</title>
        <authorList>
            <person name="Grandaubert J."/>
            <person name="Bhattacharyya A."/>
            <person name="Stukenbrock E.H."/>
        </authorList>
    </citation>
    <scope>NUCLEOTIDE SEQUENCE [LARGE SCALE GENOMIC DNA]</scope>
    <source>
        <strain evidence="2 3">Zb18110</strain>
    </source>
</reference>
<dbReference type="STRING" id="1047168.A0A0F4H0S3"/>
<dbReference type="InterPro" id="IPR029071">
    <property type="entry name" value="Ubiquitin-like_domsf"/>
</dbReference>